<dbReference type="Proteomes" id="UP000024332">
    <property type="component" value="Unassembled WGS sequence"/>
</dbReference>
<dbReference type="EMBL" id="JFZT01000021">
    <property type="protein sequence ID" value="EZQ10624.1"/>
    <property type="molecule type" value="Genomic_DNA"/>
</dbReference>
<dbReference type="InterPro" id="IPR036390">
    <property type="entry name" value="WH_DNA-bd_sf"/>
</dbReference>
<dbReference type="RefSeq" id="WP_048099095.1">
    <property type="nucleotide sequence ID" value="NZ_JFZT01000021.1"/>
</dbReference>
<dbReference type="InterPro" id="IPR038723">
    <property type="entry name" value="ArnR1-like_HTH"/>
</dbReference>
<organism evidence="2 3">
    <name type="scientific">Candidatus Acidianus copahuensis</name>
    <dbReference type="NCBI Taxonomy" id="1160895"/>
    <lineage>
        <taxon>Archaea</taxon>
        <taxon>Thermoproteota</taxon>
        <taxon>Thermoprotei</taxon>
        <taxon>Sulfolobales</taxon>
        <taxon>Sulfolobaceae</taxon>
        <taxon>Acidianus</taxon>
    </lineage>
</organism>
<evidence type="ECO:0000313" key="3">
    <source>
        <dbReference type="Proteomes" id="UP000024332"/>
    </source>
</evidence>
<reference evidence="2 3" key="1">
    <citation type="submission" date="2014-03" db="EMBL/GenBank/DDBJ databases">
        <title>Draft genome sequence of the novel thermoacidophilic archaea Acidianus copahuensis ALE1 strain, isolated from Copahue volcanic area in Neuquen Argentina.</title>
        <authorList>
            <person name="Urbieta M.S."/>
            <person name="Rascovan N."/>
            <person name="Castro C."/>
            <person name="Revale S."/>
            <person name="Giaveno M.A."/>
            <person name="Vazquez M.P."/>
            <person name="Donati E.R."/>
        </authorList>
    </citation>
    <scope>NUCLEOTIDE SEQUENCE [LARGE SCALE GENOMIC DNA]</scope>
    <source>
        <strain evidence="2 3">ALE1</strain>
    </source>
</reference>
<sequence>MGRKRDKFDIIYSIFKASKTGVKKSKLANLANLSYELKKKYLLTLINAGYMVERDGMYYLTNKGQEYLKQIELYLLYKKKLQEILDDILGEIRDFN</sequence>
<dbReference type="Gene3D" id="1.10.10.10">
    <property type="entry name" value="Winged helix-like DNA-binding domain superfamily/Winged helix DNA-binding domain"/>
    <property type="match status" value="1"/>
</dbReference>
<dbReference type="OrthoDB" id="140255at2157"/>
<dbReference type="SUPFAM" id="SSF46785">
    <property type="entry name" value="Winged helix' DNA-binding domain"/>
    <property type="match status" value="1"/>
</dbReference>
<accession>A0A031LT32</accession>
<evidence type="ECO:0000259" key="1">
    <source>
        <dbReference type="Pfam" id="PF14947"/>
    </source>
</evidence>
<dbReference type="AlphaFoldDB" id="A0A031LT32"/>
<protein>
    <recommendedName>
        <fullName evidence="1">ArnR1-like winged helix-turn-helix domain-containing protein</fullName>
    </recommendedName>
</protein>
<feature type="domain" description="ArnR1-like winged helix-turn-helix" evidence="1">
    <location>
        <begin position="4"/>
        <end position="73"/>
    </location>
</feature>
<gene>
    <name evidence="2" type="ORF">CM19_03945</name>
</gene>
<dbReference type="Pfam" id="PF14947">
    <property type="entry name" value="HTH_45"/>
    <property type="match status" value="1"/>
</dbReference>
<keyword evidence="3" id="KW-1185">Reference proteome</keyword>
<name>A0A031LT32_9CREN</name>
<comment type="caution">
    <text evidence="2">The sequence shown here is derived from an EMBL/GenBank/DDBJ whole genome shotgun (WGS) entry which is preliminary data.</text>
</comment>
<proteinExistence type="predicted"/>
<dbReference type="InterPro" id="IPR036388">
    <property type="entry name" value="WH-like_DNA-bd_sf"/>
</dbReference>
<evidence type="ECO:0000313" key="2">
    <source>
        <dbReference type="EMBL" id="EZQ10624.1"/>
    </source>
</evidence>